<gene>
    <name evidence="1" type="ORF">DFP97_102138</name>
</gene>
<dbReference type="EMBL" id="QPJD01000002">
    <property type="protein sequence ID" value="RCW50946.1"/>
    <property type="molecule type" value="Genomic_DNA"/>
</dbReference>
<organism evidence="1 2">
    <name type="scientific">Paenibacillus prosopidis</name>
    <dbReference type="NCBI Taxonomy" id="630520"/>
    <lineage>
        <taxon>Bacteria</taxon>
        <taxon>Bacillati</taxon>
        <taxon>Bacillota</taxon>
        <taxon>Bacilli</taxon>
        <taxon>Bacillales</taxon>
        <taxon>Paenibacillaceae</taxon>
        <taxon>Paenibacillus</taxon>
    </lineage>
</organism>
<accession>A0A368W7A2</accession>
<comment type="caution">
    <text evidence="1">The sequence shown here is derived from an EMBL/GenBank/DDBJ whole genome shotgun (WGS) entry which is preliminary data.</text>
</comment>
<proteinExistence type="predicted"/>
<dbReference type="Proteomes" id="UP000252415">
    <property type="component" value="Unassembled WGS sequence"/>
</dbReference>
<name>A0A368W7A2_9BACL</name>
<protein>
    <submittedName>
        <fullName evidence="1">Uncharacterized protein</fullName>
    </submittedName>
</protein>
<evidence type="ECO:0000313" key="2">
    <source>
        <dbReference type="Proteomes" id="UP000252415"/>
    </source>
</evidence>
<dbReference type="AlphaFoldDB" id="A0A368W7A2"/>
<keyword evidence="2" id="KW-1185">Reference proteome</keyword>
<evidence type="ECO:0000313" key="1">
    <source>
        <dbReference type="EMBL" id="RCW50946.1"/>
    </source>
</evidence>
<reference evidence="1 2" key="1">
    <citation type="submission" date="2018-07" db="EMBL/GenBank/DDBJ databases">
        <title>Genomic Encyclopedia of Type Strains, Phase III (KMG-III): the genomes of soil and plant-associated and newly described type strains.</title>
        <authorList>
            <person name="Whitman W."/>
        </authorList>
    </citation>
    <scope>NUCLEOTIDE SEQUENCE [LARGE SCALE GENOMIC DNA]</scope>
    <source>
        <strain evidence="1 2">CECT 7506</strain>
    </source>
</reference>
<sequence>MQFDSGPITVLSQRGFFILFFLLTNCVNDGSGIGAYVEHDRNGTRPRSVPVFFLSKIKEAIR</sequence>